<feature type="chain" id="PRO_5040480563" evidence="1">
    <location>
        <begin position="25"/>
        <end position="507"/>
    </location>
</feature>
<evidence type="ECO:0000313" key="2">
    <source>
        <dbReference type="EMBL" id="UWQ53667.1"/>
    </source>
</evidence>
<protein>
    <submittedName>
        <fullName evidence="2">DUF2125 domain-containing protein</fullName>
    </submittedName>
</protein>
<gene>
    <name evidence="2" type="ORF">K3721_17050</name>
</gene>
<sequence>MSRIFARGGAAAAILVVSAQGALADLSAQDVWAEWKAYLTSTGYTVSGTESVSGSTLTVSDVSMVMPIPEEDGSGTVSLPEIQFVENGDGTVNLLLPAEFPVGFEFSGDGETFSGKLVYTHDGAPMTVAGDTENMSYDYRSSKVTMTLAELAADGEAVPDGVANVLVTLNDVTTTTDMTIADVRTYKQSLSASSLSYDMGFNDPESNGNGSFKGALEGLSFKGTSTVPAGLDAPDMAALLEAGFAFDGTFTFAGGNGSISGQDGSETFAMESSSEGGSVAVAMDNQHLTYDLSQSGTNVNITGSEIPFPLALSMAEAGFKLMMPLAQSEEEQDFALGVTLRDFAVPEMLWGMVDPTGQLPHDPATVVLDLAGKGKVLLDMFDPEAMESVEAGEAQPGELNALTVKQLQVSAAGAELTGTGDFTFDNEDLTSFDGMPAPSGEANLKLTGANTLIDKLIQMGLMTEGDAMGARMMMGMLAVPGEGEDTLTSKIEISEDGQIHANGQRIK</sequence>
<evidence type="ECO:0000256" key="1">
    <source>
        <dbReference type="SAM" id="SignalP"/>
    </source>
</evidence>
<dbReference type="Pfam" id="PF09898">
    <property type="entry name" value="DUF2125"/>
    <property type="match status" value="1"/>
</dbReference>
<organism evidence="2 3">
    <name type="scientific">Leisingera caerulea</name>
    <name type="common">Phaeobacter caeruleus</name>
    <dbReference type="NCBI Taxonomy" id="506591"/>
    <lineage>
        <taxon>Bacteria</taxon>
        <taxon>Pseudomonadati</taxon>
        <taxon>Pseudomonadota</taxon>
        <taxon>Alphaproteobacteria</taxon>
        <taxon>Rhodobacterales</taxon>
        <taxon>Roseobacteraceae</taxon>
        <taxon>Leisingera</taxon>
    </lineage>
</organism>
<proteinExistence type="predicted"/>
<feature type="signal peptide" evidence="1">
    <location>
        <begin position="1"/>
        <end position="24"/>
    </location>
</feature>
<dbReference type="EMBL" id="CP081070">
    <property type="protein sequence ID" value="UWQ53667.1"/>
    <property type="molecule type" value="Genomic_DNA"/>
</dbReference>
<dbReference type="Proteomes" id="UP001058713">
    <property type="component" value="Chromosome"/>
</dbReference>
<evidence type="ECO:0000313" key="3">
    <source>
        <dbReference type="Proteomes" id="UP001058713"/>
    </source>
</evidence>
<keyword evidence="1" id="KW-0732">Signal</keyword>
<name>A0A9Q9HK77_LEICA</name>
<reference evidence="2" key="1">
    <citation type="submission" date="2021-08" db="EMBL/GenBank/DDBJ databases">
        <authorList>
            <person name="Nwanade C."/>
            <person name="Wang M."/>
            <person name="Masoudi A."/>
            <person name="Yu Z."/>
            <person name="Liu J."/>
        </authorList>
    </citation>
    <scope>NUCLEOTIDE SEQUENCE</scope>
    <source>
        <strain evidence="2">S122</strain>
    </source>
</reference>
<dbReference type="InterPro" id="IPR018666">
    <property type="entry name" value="DUF2125"/>
</dbReference>
<accession>A0A9Q9HK77</accession>
<dbReference type="KEGG" id="lcae:K3721_17050"/>
<dbReference type="AlphaFoldDB" id="A0A9Q9HK77"/>
<dbReference type="RefSeq" id="WP_259971222.1">
    <property type="nucleotide sequence ID" value="NZ_CP081070.1"/>
</dbReference>